<dbReference type="GO" id="GO:0046872">
    <property type="term" value="F:metal ion binding"/>
    <property type="evidence" value="ECO:0007669"/>
    <property type="project" value="UniProtKB-KW"/>
</dbReference>
<dbReference type="Proteomes" id="UP000029661">
    <property type="component" value="Chromosome"/>
</dbReference>
<organism evidence="7">
    <name type="scientific">Methanobacterium formicicum</name>
    <dbReference type="NCBI Taxonomy" id="2162"/>
    <lineage>
        <taxon>Archaea</taxon>
        <taxon>Methanobacteriati</taxon>
        <taxon>Methanobacteriota</taxon>
        <taxon>Methanomada group</taxon>
        <taxon>Methanobacteria</taxon>
        <taxon>Methanobacteriales</taxon>
        <taxon>Methanobacteriaceae</taxon>
        <taxon>Methanobacterium</taxon>
    </lineage>
</organism>
<keyword evidence="9" id="KW-1185">Reference proteome</keyword>
<dbReference type="PATRIC" id="fig|2162.10.peg.164"/>
<dbReference type="OrthoDB" id="5583at2157"/>
<dbReference type="KEGG" id="mfi:DSM1535_1506"/>
<evidence type="ECO:0000313" key="8">
    <source>
        <dbReference type="EMBL" id="CEL23811.1"/>
    </source>
</evidence>
<dbReference type="KEGG" id="mfc:BRM9_0190"/>
<dbReference type="InterPro" id="IPR050572">
    <property type="entry name" value="Fe-S_Ferredoxin"/>
</dbReference>
<proteinExistence type="predicted"/>
<dbReference type="InterPro" id="IPR017900">
    <property type="entry name" value="4Fe4S_Fe_S_CS"/>
</dbReference>
<dbReference type="InterPro" id="IPR017896">
    <property type="entry name" value="4Fe4S_Fe-S-bd"/>
</dbReference>
<feature type="domain" description="4Fe-4S ferredoxin-type" evidence="5">
    <location>
        <begin position="2"/>
        <end position="32"/>
    </location>
</feature>
<dbReference type="RefSeq" id="WP_048072996.1">
    <property type="nucleotide sequence ID" value="NZ_CALCVY010000263.1"/>
</dbReference>
<reference evidence="7" key="2">
    <citation type="submission" date="2014-08" db="EMBL/GenBank/DDBJ databases">
        <authorList>
            <person name="Wibberg D."/>
        </authorList>
    </citation>
    <scope>NUCLEOTIDE SEQUENCE</scope>
</reference>
<evidence type="ECO:0000256" key="4">
    <source>
        <dbReference type="ARBA" id="ARBA00023014"/>
    </source>
</evidence>
<accession>A0A090I3W7</accession>
<dbReference type="GeneID" id="26738424"/>
<dbReference type="PANTHER" id="PTHR43687">
    <property type="entry name" value="ADENYLYLSULFATE REDUCTASE, BETA SUBUNIT"/>
    <property type="match status" value="1"/>
</dbReference>
<dbReference type="GO" id="GO:0016491">
    <property type="term" value="F:oxidoreductase activity"/>
    <property type="evidence" value="ECO:0007669"/>
    <property type="project" value="UniProtKB-ARBA"/>
</dbReference>
<evidence type="ECO:0000256" key="3">
    <source>
        <dbReference type="ARBA" id="ARBA00023004"/>
    </source>
</evidence>
<dbReference type="EMBL" id="LN515531">
    <property type="protein sequence ID" value="CEA13839.1"/>
    <property type="molecule type" value="Genomic_DNA"/>
</dbReference>
<dbReference type="Proteomes" id="UP000062768">
    <property type="component" value="Chromosome I"/>
</dbReference>
<dbReference type="EMBL" id="CP006933">
    <property type="protein sequence ID" value="AIS31019.1"/>
    <property type="molecule type" value="Genomic_DNA"/>
</dbReference>
<dbReference type="SUPFAM" id="SSF54862">
    <property type="entry name" value="4Fe-4S ferredoxins"/>
    <property type="match status" value="1"/>
</dbReference>
<evidence type="ECO:0000313" key="6">
    <source>
        <dbReference type="EMBL" id="AIS31019.1"/>
    </source>
</evidence>
<sequence length="62" mass="6702">MPNVIIDYEKCEGTECGECAEVCSMEVLAIDGDKITVKNQDGCSLCEICTDVCPNEAIKLVD</sequence>
<keyword evidence="2" id="KW-0479">Metal-binding</keyword>
<feature type="domain" description="4Fe-4S ferredoxin-type" evidence="5">
    <location>
        <begin position="33"/>
        <end position="62"/>
    </location>
</feature>
<evidence type="ECO:0000259" key="5">
    <source>
        <dbReference type="PROSITE" id="PS51379"/>
    </source>
</evidence>
<dbReference type="Gene3D" id="3.30.70.20">
    <property type="match status" value="1"/>
</dbReference>
<dbReference type="EMBL" id="LN734822">
    <property type="protein sequence ID" value="CEL23811.1"/>
    <property type="molecule type" value="Genomic_DNA"/>
</dbReference>
<keyword evidence="4" id="KW-0411">Iron-sulfur</keyword>
<dbReference type="GO" id="GO:0051539">
    <property type="term" value="F:4 iron, 4 sulfur cluster binding"/>
    <property type="evidence" value="ECO:0007669"/>
    <property type="project" value="UniProtKB-KW"/>
</dbReference>
<dbReference type="PROSITE" id="PS00198">
    <property type="entry name" value="4FE4S_FER_1"/>
    <property type="match status" value="1"/>
</dbReference>
<reference evidence="8" key="3">
    <citation type="submission" date="2014-09" db="EMBL/GenBank/DDBJ databases">
        <authorList>
            <person name="Bishop-Lilly K.A."/>
            <person name="Broomall S.M."/>
            <person name="Chain P.S."/>
            <person name="Chertkov O."/>
            <person name="Coyne S.R."/>
            <person name="Daligault H.E."/>
            <person name="Davenport K.W."/>
            <person name="Erkkila T."/>
            <person name="Frey K.G."/>
            <person name="Gibbons H.S."/>
            <person name="Gu W."/>
            <person name="Jaissle J."/>
            <person name="Johnson S.L."/>
            <person name="Koroleva G.I."/>
            <person name="Ladner J.T."/>
            <person name="Lo C.-C."/>
            <person name="Minogue T.D."/>
            <person name="Munk C."/>
            <person name="Palacios G.F."/>
            <person name="Redden C.L."/>
            <person name="Rosenzweig C.N."/>
            <person name="Scholz M.B."/>
            <person name="Teshima H."/>
            <person name="Xu Y."/>
        </authorList>
    </citation>
    <scope>NUCLEOTIDE SEQUENCE</scope>
    <source>
        <strain evidence="8">Mb9</strain>
    </source>
</reference>
<keyword evidence="3" id="KW-0408">Iron</keyword>
<dbReference type="PROSITE" id="PS51379">
    <property type="entry name" value="4FE4S_FER_2"/>
    <property type="match status" value="2"/>
</dbReference>
<keyword evidence="1" id="KW-0004">4Fe-4S</keyword>
<evidence type="ECO:0000256" key="2">
    <source>
        <dbReference type="ARBA" id="ARBA00022723"/>
    </source>
</evidence>
<evidence type="ECO:0000313" key="9">
    <source>
        <dbReference type="Proteomes" id="UP000062768"/>
    </source>
</evidence>
<dbReference type="PANTHER" id="PTHR43687:SF5">
    <property type="entry name" value="4FE-4S FERREDOXIN-TYPE DOMAIN-CONTAINING PROTEIN"/>
    <property type="match status" value="1"/>
</dbReference>
<evidence type="ECO:0000256" key="1">
    <source>
        <dbReference type="ARBA" id="ARBA00022485"/>
    </source>
</evidence>
<reference evidence="6" key="1">
    <citation type="submission" date="2013-12" db="EMBL/GenBank/DDBJ databases">
        <title>The complete genome sequence of Methanobacterium sp. BRM9.</title>
        <authorList>
            <consortium name="Pastoral Greenhouse Gas Research Consortium"/>
            <person name="Kelly W.J."/>
            <person name="Leahy S.C."/>
            <person name="Perry R."/>
            <person name="Li D."/>
            <person name="Altermann E."/>
            <person name="Lambie S.C."/>
            <person name="Attwood G.T."/>
        </authorList>
    </citation>
    <scope>NUCLEOTIDE SEQUENCE [LARGE SCALE GENOMIC DNA]</scope>
    <source>
        <strain evidence="6">BRM9</strain>
    </source>
</reference>
<name>A0A090I3W7_METFO</name>
<protein>
    <submittedName>
        <fullName evidence="6">4Fe-4S ferredoxin iron-sulfur binding domain-containing protein</fullName>
    </submittedName>
</protein>
<dbReference type="STRING" id="2162.BRM9_0190"/>
<dbReference type="AlphaFoldDB" id="A0A090I3W7"/>
<gene>
    <name evidence="6" type="ORF">BRM9_0190</name>
    <name evidence="7" type="ORF">DSM1535_1506</name>
    <name evidence="8" type="ORF">MB9_0155</name>
</gene>
<dbReference type="Pfam" id="PF13187">
    <property type="entry name" value="Fer4_9"/>
    <property type="match status" value="1"/>
</dbReference>
<evidence type="ECO:0000313" key="7">
    <source>
        <dbReference type="EMBL" id="CEA13839.1"/>
    </source>
</evidence>